<sequence>MMYLGTTGIVPSAEAKFSRGEETGVHAQQLPFSSPPGTFSPAASAALSARTASPIATIYRR</sequence>
<dbReference type="Proteomes" id="UP000318331">
    <property type="component" value="Unassembled WGS sequence"/>
</dbReference>
<proteinExistence type="predicted"/>
<evidence type="ECO:0000313" key="2">
    <source>
        <dbReference type="EMBL" id="TQM66105.1"/>
    </source>
</evidence>
<feature type="compositionally biased region" description="Low complexity" evidence="1">
    <location>
        <begin position="40"/>
        <end position="53"/>
    </location>
</feature>
<comment type="caution">
    <text evidence="2">The sequence shown here is derived from an EMBL/GenBank/DDBJ whole genome shotgun (WGS) entry which is preliminary data.</text>
</comment>
<gene>
    <name evidence="2" type="ORF">FB466_0930</name>
</gene>
<accession>A0A543I6B4</accession>
<evidence type="ECO:0000313" key="3">
    <source>
        <dbReference type="Proteomes" id="UP000318331"/>
    </source>
</evidence>
<dbReference type="AlphaFoldDB" id="A0A543I6B4"/>
<evidence type="ECO:0000256" key="1">
    <source>
        <dbReference type="SAM" id="MobiDB-lite"/>
    </source>
</evidence>
<feature type="region of interest" description="Disordered" evidence="1">
    <location>
        <begin position="19"/>
        <end position="61"/>
    </location>
</feature>
<protein>
    <submittedName>
        <fullName evidence="2">Uncharacterized protein</fullName>
    </submittedName>
</protein>
<dbReference type="EMBL" id="VFPN01000001">
    <property type="protein sequence ID" value="TQM66105.1"/>
    <property type="molecule type" value="Genomic_DNA"/>
</dbReference>
<reference evidence="2 3" key="1">
    <citation type="submission" date="2019-06" db="EMBL/GenBank/DDBJ databases">
        <title>Sequencing the genomes of 1000 actinobacteria strains.</title>
        <authorList>
            <person name="Klenk H.-P."/>
        </authorList>
    </citation>
    <scope>NUCLEOTIDE SEQUENCE [LARGE SCALE GENOMIC DNA]</scope>
    <source>
        <strain evidence="2 3">DSM 18031</strain>
    </source>
</reference>
<organism evidence="2 3">
    <name type="scientific">Klugiella xanthotipulae</name>
    <dbReference type="NCBI Taxonomy" id="244735"/>
    <lineage>
        <taxon>Bacteria</taxon>
        <taxon>Bacillati</taxon>
        <taxon>Actinomycetota</taxon>
        <taxon>Actinomycetes</taxon>
        <taxon>Micrococcales</taxon>
        <taxon>Microbacteriaceae</taxon>
        <taxon>Klugiella</taxon>
    </lineage>
</organism>
<name>A0A543I6B4_9MICO</name>
<keyword evidence="3" id="KW-1185">Reference proteome</keyword>